<evidence type="ECO:0000313" key="1">
    <source>
        <dbReference type="EMBL" id="KAG2596796.1"/>
    </source>
</evidence>
<comment type="caution">
    <text evidence="1">The sequence shown here is derived from an EMBL/GenBank/DDBJ whole genome shotgun (WGS) entry which is preliminary data.</text>
</comment>
<dbReference type="Gene3D" id="1.25.40.10">
    <property type="entry name" value="Tetratricopeptide repeat domain"/>
    <property type="match status" value="1"/>
</dbReference>
<dbReference type="AlphaFoldDB" id="A0A8T0SJT1"/>
<sequence>MVPGAPDRGGGRCLLALGDVEEAQKAFEMCLKSNHLSSLDCKIVKEASDGLQKTQKISGFILQSKEYLIKKAFDKIPSELEVISDALSISIYSDNLMAMKAEALLLLQDEVIQFCEETLYLAERNSVCLCLDENTESSNLDNNTCSVKLWRQYLIAKSYFFLGKLDEAHKFLKKYDQVKVMECRLLEMRHFNLVNIWRLWNIIPLL</sequence>
<dbReference type="EMBL" id="CM029045">
    <property type="protein sequence ID" value="KAG2596796.1"/>
    <property type="molecule type" value="Genomic_DNA"/>
</dbReference>
<proteinExistence type="predicted"/>
<dbReference type="Proteomes" id="UP000823388">
    <property type="component" value="Chromosome 5K"/>
</dbReference>
<protein>
    <submittedName>
        <fullName evidence="1">Uncharacterized protein</fullName>
    </submittedName>
</protein>
<dbReference type="PANTHER" id="PTHR45181:SF14">
    <property type="entry name" value="TETRATRICOPEPTIDE REPEAT (TPR)-LIKE SUPERFAMILY PROTEIN"/>
    <property type="match status" value="1"/>
</dbReference>
<accession>A0A8T0SJT1</accession>
<organism evidence="1 2">
    <name type="scientific">Panicum virgatum</name>
    <name type="common">Blackwell switchgrass</name>
    <dbReference type="NCBI Taxonomy" id="38727"/>
    <lineage>
        <taxon>Eukaryota</taxon>
        <taxon>Viridiplantae</taxon>
        <taxon>Streptophyta</taxon>
        <taxon>Embryophyta</taxon>
        <taxon>Tracheophyta</taxon>
        <taxon>Spermatophyta</taxon>
        <taxon>Magnoliopsida</taxon>
        <taxon>Liliopsida</taxon>
        <taxon>Poales</taxon>
        <taxon>Poaceae</taxon>
        <taxon>PACMAD clade</taxon>
        <taxon>Panicoideae</taxon>
        <taxon>Panicodae</taxon>
        <taxon>Paniceae</taxon>
        <taxon>Panicinae</taxon>
        <taxon>Panicum</taxon>
        <taxon>Panicum sect. Hiantes</taxon>
    </lineage>
</organism>
<dbReference type="InterPro" id="IPR011990">
    <property type="entry name" value="TPR-like_helical_dom_sf"/>
</dbReference>
<name>A0A8T0SJT1_PANVG</name>
<dbReference type="PANTHER" id="PTHR45181">
    <property type="entry name" value="HEAT SHOCK PROTEIN DNAJ WITH TETRATRICOPEPTIDE REPEAT-CONTAINING PROTEIN"/>
    <property type="match status" value="1"/>
</dbReference>
<evidence type="ECO:0000313" key="2">
    <source>
        <dbReference type="Proteomes" id="UP000823388"/>
    </source>
</evidence>
<keyword evidence="2" id="KW-1185">Reference proteome</keyword>
<gene>
    <name evidence="1" type="ORF">PVAP13_5KG428107</name>
</gene>
<reference evidence="1" key="1">
    <citation type="submission" date="2020-05" db="EMBL/GenBank/DDBJ databases">
        <title>WGS assembly of Panicum virgatum.</title>
        <authorList>
            <person name="Lovell J.T."/>
            <person name="Jenkins J."/>
            <person name="Shu S."/>
            <person name="Juenger T.E."/>
            <person name="Schmutz J."/>
        </authorList>
    </citation>
    <scope>NUCLEOTIDE SEQUENCE</scope>
    <source>
        <strain evidence="1">AP13</strain>
    </source>
</reference>